<dbReference type="PANTHER" id="PTHR34741:SF2">
    <property type="entry name" value="VESICLE TRANSPORT PROTEIN"/>
    <property type="match status" value="1"/>
</dbReference>
<dbReference type="EMBL" id="JXTC01000163">
    <property type="protein sequence ID" value="PON84363.1"/>
    <property type="molecule type" value="Genomic_DNA"/>
</dbReference>
<feature type="transmembrane region" description="Helical" evidence="1">
    <location>
        <begin position="61"/>
        <end position="80"/>
    </location>
</feature>
<keyword evidence="3" id="KW-1185">Reference proteome</keyword>
<evidence type="ECO:0000256" key="1">
    <source>
        <dbReference type="SAM" id="Phobius"/>
    </source>
</evidence>
<dbReference type="Proteomes" id="UP000237000">
    <property type="component" value="Unassembled WGS sequence"/>
</dbReference>
<evidence type="ECO:0000313" key="2">
    <source>
        <dbReference type="EMBL" id="PON84363.1"/>
    </source>
</evidence>
<organism evidence="2 3">
    <name type="scientific">Trema orientale</name>
    <name type="common">Charcoal tree</name>
    <name type="synonym">Celtis orientalis</name>
    <dbReference type="NCBI Taxonomy" id="63057"/>
    <lineage>
        <taxon>Eukaryota</taxon>
        <taxon>Viridiplantae</taxon>
        <taxon>Streptophyta</taxon>
        <taxon>Embryophyta</taxon>
        <taxon>Tracheophyta</taxon>
        <taxon>Spermatophyta</taxon>
        <taxon>Magnoliopsida</taxon>
        <taxon>eudicotyledons</taxon>
        <taxon>Gunneridae</taxon>
        <taxon>Pentapetalae</taxon>
        <taxon>rosids</taxon>
        <taxon>fabids</taxon>
        <taxon>Rosales</taxon>
        <taxon>Cannabaceae</taxon>
        <taxon>Trema</taxon>
    </lineage>
</organism>
<reference evidence="3" key="1">
    <citation type="submission" date="2016-06" db="EMBL/GenBank/DDBJ databases">
        <title>Parallel loss of symbiosis genes in relatives of nitrogen-fixing non-legume Parasponia.</title>
        <authorList>
            <person name="Van Velzen R."/>
            <person name="Holmer R."/>
            <person name="Bu F."/>
            <person name="Rutten L."/>
            <person name="Van Zeijl A."/>
            <person name="Liu W."/>
            <person name="Santuari L."/>
            <person name="Cao Q."/>
            <person name="Sharma T."/>
            <person name="Shen D."/>
            <person name="Roswanjaya Y."/>
            <person name="Wardhani T."/>
            <person name="Kalhor M.S."/>
            <person name="Jansen J."/>
            <person name="Van den Hoogen J."/>
            <person name="Gungor B."/>
            <person name="Hartog M."/>
            <person name="Hontelez J."/>
            <person name="Verver J."/>
            <person name="Yang W.-C."/>
            <person name="Schijlen E."/>
            <person name="Repin R."/>
            <person name="Schilthuizen M."/>
            <person name="Schranz E."/>
            <person name="Heidstra R."/>
            <person name="Miyata K."/>
            <person name="Fedorova E."/>
            <person name="Kohlen W."/>
            <person name="Bisseling T."/>
            <person name="Smit S."/>
            <person name="Geurts R."/>
        </authorList>
    </citation>
    <scope>NUCLEOTIDE SEQUENCE [LARGE SCALE GENOMIC DNA]</scope>
    <source>
        <strain evidence="3">cv. RG33-2</strain>
    </source>
</reference>
<evidence type="ECO:0000313" key="3">
    <source>
        <dbReference type="Proteomes" id="UP000237000"/>
    </source>
</evidence>
<accession>A0A2P5EFP2</accession>
<protein>
    <submittedName>
        <fullName evidence="2">Uncharacterized protein</fullName>
    </submittedName>
</protein>
<keyword evidence="1" id="KW-0472">Membrane</keyword>
<keyword evidence="1" id="KW-0812">Transmembrane</keyword>
<dbReference type="OrthoDB" id="1745749at2759"/>
<gene>
    <name evidence="2" type="ORF">TorRG33x02_198230</name>
</gene>
<sequence>MVIYYLSEALIISEYLQNMKFEGVRQLFEKMRLPISAADNSGSASAAAESRQQGCTDWPSTMLPVCFGAAIAIAVVSVQYRSRTTMEELPTTFHLVSLGVLIASAFFYVSKFMGPKFGAAAQVLERVGVFFMATSFFMAITVPFPLSLRVVTWVVYVISLLVVLVSNLL</sequence>
<feature type="transmembrane region" description="Helical" evidence="1">
    <location>
        <begin position="123"/>
        <end position="144"/>
    </location>
</feature>
<dbReference type="InParanoid" id="A0A2P5EFP2"/>
<keyword evidence="1" id="KW-1133">Transmembrane helix</keyword>
<dbReference type="AlphaFoldDB" id="A0A2P5EFP2"/>
<feature type="transmembrane region" description="Helical" evidence="1">
    <location>
        <begin position="92"/>
        <end position="111"/>
    </location>
</feature>
<comment type="caution">
    <text evidence="2">The sequence shown here is derived from an EMBL/GenBank/DDBJ whole genome shotgun (WGS) entry which is preliminary data.</text>
</comment>
<dbReference type="PANTHER" id="PTHR34741">
    <property type="entry name" value="IMAP FAMILY MEMBER 1, PUTATIVE-RELATED"/>
    <property type="match status" value="1"/>
</dbReference>
<proteinExistence type="predicted"/>
<name>A0A2P5EFP2_TREOI</name>
<feature type="transmembrane region" description="Helical" evidence="1">
    <location>
        <begin position="150"/>
        <end position="168"/>
    </location>
</feature>